<dbReference type="PRINTS" id="PR00455">
    <property type="entry name" value="HTHTETR"/>
</dbReference>
<dbReference type="AlphaFoldDB" id="A0AA37W4Y9"/>
<dbReference type="PANTHER" id="PTHR47506:SF6">
    <property type="entry name" value="HTH-TYPE TRANSCRIPTIONAL REPRESSOR NEMR"/>
    <property type="match status" value="1"/>
</dbReference>
<dbReference type="Gene3D" id="1.10.357.10">
    <property type="entry name" value="Tetracycline Repressor, domain 2"/>
    <property type="match status" value="1"/>
</dbReference>
<accession>A0AA37W4Y9</accession>
<protein>
    <submittedName>
        <fullName evidence="6">TetR family transcriptional regulator</fullName>
    </submittedName>
</protein>
<reference evidence="6" key="2">
    <citation type="submission" date="2023-01" db="EMBL/GenBank/DDBJ databases">
        <title>Draft genome sequence of Litoribrevibacter albus strain NBRC 110071.</title>
        <authorList>
            <person name="Sun Q."/>
            <person name="Mori K."/>
        </authorList>
    </citation>
    <scope>NUCLEOTIDE SEQUENCE</scope>
    <source>
        <strain evidence="6">NBRC 110071</strain>
    </source>
</reference>
<evidence type="ECO:0000256" key="3">
    <source>
        <dbReference type="ARBA" id="ARBA00023163"/>
    </source>
</evidence>
<proteinExistence type="predicted"/>
<keyword evidence="2 4" id="KW-0238">DNA-binding</keyword>
<evidence type="ECO:0000256" key="4">
    <source>
        <dbReference type="PROSITE-ProRule" id="PRU00335"/>
    </source>
</evidence>
<reference evidence="6" key="1">
    <citation type="journal article" date="2014" name="Int. J. Syst. Evol. Microbiol.">
        <title>Complete genome sequence of Corynebacterium casei LMG S-19264T (=DSM 44701T), isolated from a smear-ripened cheese.</title>
        <authorList>
            <consortium name="US DOE Joint Genome Institute (JGI-PGF)"/>
            <person name="Walter F."/>
            <person name="Albersmeier A."/>
            <person name="Kalinowski J."/>
            <person name="Ruckert C."/>
        </authorList>
    </citation>
    <scope>NUCLEOTIDE SEQUENCE</scope>
    <source>
        <strain evidence="6">NBRC 110071</strain>
    </source>
</reference>
<dbReference type="InterPro" id="IPR009057">
    <property type="entry name" value="Homeodomain-like_sf"/>
</dbReference>
<dbReference type="PANTHER" id="PTHR47506">
    <property type="entry name" value="TRANSCRIPTIONAL REGULATORY PROTEIN"/>
    <property type="match status" value="1"/>
</dbReference>
<name>A0AA37W4Y9_9GAMM</name>
<evidence type="ECO:0000313" key="6">
    <source>
        <dbReference type="EMBL" id="GLQ30130.1"/>
    </source>
</evidence>
<dbReference type="GO" id="GO:0003677">
    <property type="term" value="F:DNA binding"/>
    <property type="evidence" value="ECO:0007669"/>
    <property type="project" value="UniProtKB-UniRule"/>
</dbReference>
<organism evidence="6 7">
    <name type="scientific">Litoribrevibacter albus</name>
    <dbReference type="NCBI Taxonomy" id="1473156"/>
    <lineage>
        <taxon>Bacteria</taxon>
        <taxon>Pseudomonadati</taxon>
        <taxon>Pseudomonadota</taxon>
        <taxon>Gammaproteobacteria</taxon>
        <taxon>Oceanospirillales</taxon>
        <taxon>Oceanospirillaceae</taxon>
        <taxon>Litoribrevibacter</taxon>
    </lineage>
</organism>
<feature type="DNA-binding region" description="H-T-H motif" evidence="4">
    <location>
        <begin position="29"/>
        <end position="48"/>
    </location>
</feature>
<dbReference type="Pfam" id="PF00440">
    <property type="entry name" value="TetR_N"/>
    <property type="match status" value="1"/>
</dbReference>
<dbReference type="SUPFAM" id="SSF46689">
    <property type="entry name" value="Homeodomain-like"/>
    <property type="match status" value="1"/>
</dbReference>
<evidence type="ECO:0000313" key="7">
    <source>
        <dbReference type="Proteomes" id="UP001161389"/>
    </source>
</evidence>
<comment type="caution">
    <text evidence="6">The sequence shown here is derived from an EMBL/GenBank/DDBJ whole genome shotgun (WGS) entry which is preliminary data.</text>
</comment>
<feature type="domain" description="HTH tetR-type" evidence="5">
    <location>
        <begin position="6"/>
        <end position="66"/>
    </location>
</feature>
<dbReference type="PROSITE" id="PS50977">
    <property type="entry name" value="HTH_TETR_2"/>
    <property type="match status" value="1"/>
</dbReference>
<dbReference type="InterPro" id="IPR001647">
    <property type="entry name" value="HTH_TetR"/>
</dbReference>
<keyword evidence="1" id="KW-0805">Transcription regulation</keyword>
<evidence type="ECO:0000256" key="1">
    <source>
        <dbReference type="ARBA" id="ARBA00023015"/>
    </source>
</evidence>
<dbReference type="InterPro" id="IPR036271">
    <property type="entry name" value="Tet_transcr_reg_TetR-rel_C_sf"/>
</dbReference>
<dbReference type="Proteomes" id="UP001161389">
    <property type="component" value="Unassembled WGS sequence"/>
</dbReference>
<keyword evidence="3" id="KW-0804">Transcription</keyword>
<evidence type="ECO:0000259" key="5">
    <source>
        <dbReference type="PROSITE" id="PS50977"/>
    </source>
</evidence>
<dbReference type="SUPFAM" id="SSF48498">
    <property type="entry name" value="Tetracyclin repressor-like, C-terminal domain"/>
    <property type="match status" value="1"/>
</dbReference>
<sequence>MLQMASTKKTLLLETALNLFNEHGFHNTGIDMVQSVSGVSKTTMYKYFKSKDELILEVLRMRHEQFSEWMDGRVAEFAKSYEDKPCGKLRAMFDALHEWIQRDSFCGCNFINACAEFTCCSHPIHQLATEHKLSVQSYVQRLLDDAGIPQSKKLSVQICLLMDGAIVYAHTVGQKEAARIAKEMMIVQLESIACG</sequence>
<keyword evidence="7" id="KW-1185">Reference proteome</keyword>
<evidence type="ECO:0000256" key="2">
    <source>
        <dbReference type="ARBA" id="ARBA00023125"/>
    </source>
</evidence>
<gene>
    <name evidence="6" type="ORF">GCM10007876_06080</name>
</gene>
<dbReference type="EMBL" id="BSNM01000003">
    <property type="protein sequence ID" value="GLQ30130.1"/>
    <property type="molecule type" value="Genomic_DNA"/>
</dbReference>